<dbReference type="EMBL" id="CP000828">
    <property type="protein sequence ID" value="ABW28725.1"/>
    <property type="molecule type" value="Genomic_DNA"/>
</dbReference>
<dbReference type="RefSeq" id="WP_012164104.1">
    <property type="nucleotide sequence ID" value="NC_009925.1"/>
</dbReference>
<proteinExistence type="predicted"/>
<evidence type="ECO:0008006" key="3">
    <source>
        <dbReference type="Google" id="ProtNLM"/>
    </source>
</evidence>
<dbReference type="HOGENOM" id="CLU_127770_1_0_3"/>
<gene>
    <name evidence="1" type="ordered locus">AM1_3735</name>
</gene>
<sequence>MTKAMKTEATNVLGGPLQICCTSPMTGFYRDGKCNTGAGDMGAHIVCAQVTAEFLAYTQAQGNDLSSPAPIYGFPGLKPGDCWCLCASRWQQALEAGVAPPVKLAATHAMALEHVSLEDLKQYAVDAKAD</sequence>
<keyword evidence="2" id="KW-1185">Reference proteome</keyword>
<reference evidence="1 2" key="1">
    <citation type="journal article" date="2008" name="Proc. Natl. Acad. Sci. U.S.A.">
        <title>Niche adaptation and genome expansion in the chlorophyll d-producing cyanobacterium Acaryochloris marina.</title>
        <authorList>
            <person name="Swingley W.D."/>
            <person name="Chen M."/>
            <person name="Cheung P.C."/>
            <person name="Conrad A.L."/>
            <person name="Dejesa L.C."/>
            <person name="Hao J."/>
            <person name="Honchak B.M."/>
            <person name="Karbach L.E."/>
            <person name="Kurdoglu A."/>
            <person name="Lahiri S."/>
            <person name="Mastrian S.D."/>
            <person name="Miyashita H."/>
            <person name="Page L."/>
            <person name="Ramakrishna P."/>
            <person name="Satoh S."/>
            <person name="Sattley W.M."/>
            <person name="Shimada Y."/>
            <person name="Taylor H.L."/>
            <person name="Tomo T."/>
            <person name="Tsuchiya T."/>
            <person name="Wang Z.T."/>
            <person name="Raymond J."/>
            <person name="Mimuro M."/>
            <person name="Blankenship R.E."/>
            <person name="Touchman J.W."/>
        </authorList>
    </citation>
    <scope>NUCLEOTIDE SEQUENCE [LARGE SCALE GENOMIC DNA]</scope>
    <source>
        <strain evidence="2">MBIC 11017</strain>
    </source>
</reference>
<dbReference type="KEGG" id="amr:AM1_3735"/>
<dbReference type="InterPro" id="IPR018714">
    <property type="entry name" value="DUF2237"/>
</dbReference>
<dbReference type="PANTHER" id="PTHR37466">
    <property type="entry name" value="SLR1628 PROTEIN"/>
    <property type="match status" value="1"/>
</dbReference>
<dbReference type="Pfam" id="PF09996">
    <property type="entry name" value="DUF2237"/>
    <property type="match status" value="1"/>
</dbReference>
<dbReference type="AlphaFoldDB" id="B0C4I2"/>
<dbReference type="Gene3D" id="3.30.56.110">
    <property type="entry name" value="Protein of unknown function DUF2237"/>
    <property type="match status" value="1"/>
</dbReference>
<evidence type="ECO:0000313" key="1">
    <source>
        <dbReference type="EMBL" id="ABW28725.1"/>
    </source>
</evidence>
<dbReference type="Proteomes" id="UP000000268">
    <property type="component" value="Chromosome"/>
</dbReference>
<dbReference type="PANTHER" id="PTHR37466:SF1">
    <property type="entry name" value="SLR1628 PROTEIN"/>
    <property type="match status" value="1"/>
</dbReference>
<protein>
    <recommendedName>
        <fullName evidence="3">DUF2237 domain-containing protein</fullName>
    </recommendedName>
</protein>
<accession>B0C4I2</accession>
<dbReference type="eggNOG" id="COG3651">
    <property type="taxonomic scope" value="Bacteria"/>
</dbReference>
<evidence type="ECO:0000313" key="2">
    <source>
        <dbReference type="Proteomes" id="UP000000268"/>
    </source>
</evidence>
<organism evidence="1 2">
    <name type="scientific">Acaryochloris marina (strain MBIC 11017)</name>
    <dbReference type="NCBI Taxonomy" id="329726"/>
    <lineage>
        <taxon>Bacteria</taxon>
        <taxon>Bacillati</taxon>
        <taxon>Cyanobacteriota</taxon>
        <taxon>Cyanophyceae</taxon>
        <taxon>Acaryochloridales</taxon>
        <taxon>Acaryochloridaceae</taxon>
        <taxon>Acaryochloris</taxon>
    </lineage>
</organism>
<name>B0C4I2_ACAM1</name>
<dbReference type="STRING" id="329726.AM1_3735"/>